<organism evidence="1 2">
    <name type="scientific">Liparis tanakae</name>
    <name type="common">Tanaka's snailfish</name>
    <dbReference type="NCBI Taxonomy" id="230148"/>
    <lineage>
        <taxon>Eukaryota</taxon>
        <taxon>Metazoa</taxon>
        <taxon>Chordata</taxon>
        <taxon>Craniata</taxon>
        <taxon>Vertebrata</taxon>
        <taxon>Euteleostomi</taxon>
        <taxon>Actinopterygii</taxon>
        <taxon>Neopterygii</taxon>
        <taxon>Teleostei</taxon>
        <taxon>Neoteleostei</taxon>
        <taxon>Acanthomorphata</taxon>
        <taxon>Eupercaria</taxon>
        <taxon>Perciformes</taxon>
        <taxon>Cottioidei</taxon>
        <taxon>Cottales</taxon>
        <taxon>Liparidae</taxon>
        <taxon>Liparis</taxon>
    </lineage>
</organism>
<keyword evidence="2" id="KW-1185">Reference proteome</keyword>
<evidence type="ECO:0000313" key="2">
    <source>
        <dbReference type="Proteomes" id="UP000314294"/>
    </source>
</evidence>
<comment type="caution">
    <text evidence="1">The sequence shown here is derived from an EMBL/GenBank/DDBJ whole genome shotgun (WGS) entry which is preliminary data.</text>
</comment>
<reference evidence="1 2" key="1">
    <citation type="submission" date="2019-03" db="EMBL/GenBank/DDBJ databases">
        <title>First draft genome of Liparis tanakae, snailfish: a comprehensive survey of snailfish specific genes.</title>
        <authorList>
            <person name="Kim W."/>
            <person name="Song I."/>
            <person name="Jeong J.-H."/>
            <person name="Kim D."/>
            <person name="Kim S."/>
            <person name="Ryu S."/>
            <person name="Song J.Y."/>
            <person name="Lee S.K."/>
        </authorList>
    </citation>
    <scope>NUCLEOTIDE SEQUENCE [LARGE SCALE GENOMIC DNA]</scope>
    <source>
        <tissue evidence="1">Muscle</tissue>
    </source>
</reference>
<dbReference type="EMBL" id="SRLO01000756">
    <property type="protein sequence ID" value="TNN47136.1"/>
    <property type="molecule type" value="Genomic_DNA"/>
</dbReference>
<dbReference type="Proteomes" id="UP000314294">
    <property type="component" value="Unassembled WGS sequence"/>
</dbReference>
<name>A0A4Z2G0Q5_9TELE</name>
<sequence length="68" mass="7348">MLHSSCKTLELQGNTYALFLSGSPMVDTTVPTKLNLWLNNSNLCAQRAFASRSFGCSSAENTAAPHSR</sequence>
<accession>A0A4Z2G0Q5</accession>
<protein>
    <submittedName>
        <fullName evidence="1">Uncharacterized protein</fullName>
    </submittedName>
</protein>
<dbReference type="AlphaFoldDB" id="A0A4Z2G0Q5"/>
<proteinExistence type="predicted"/>
<evidence type="ECO:0000313" key="1">
    <source>
        <dbReference type="EMBL" id="TNN47136.1"/>
    </source>
</evidence>
<gene>
    <name evidence="1" type="ORF">EYF80_042640</name>
</gene>